<feature type="transmembrane region" description="Helical" evidence="1">
    <location>
        <begin position="94"/>
        <end position="115"/>
    </location>
</feature>
<dbReference type="AlphaFoldDB" id="A0A9X4QKG2"/>
<keyword evidence="1" id="KW-0812">Transmembrane</keyword>
<sequence>MDPNVLLSRRFLTQNGVMTLLMIFYVFGTIYGYYWYKNQLVDTMQTHPAWQIPFVPDSPTASLFFTFAALWLWLSPFGKGESKLARGMRGVVEALAVVTSIKYGVWATVIIFASAAYGSPIVWQDWMLIVSHLSMAVCAVLYGRFFLYGTIAVGIAASWTLLNDTIDYSFGVYPSLPQSLDDRLLGVAIFTFALTVFSVGAAALVSFANQRVRRTSALRSEV</sequence>
<feature type="transmembrane region" description="Helical" evidence="1">
    <location>
        <begin position="184"/>
        <end position="208"/>
    </location>
</feature>
<proteinExistence type="predicted"/>
<gene>
    <name evidence="2" type="ORF">OMP38_01355</name>
</gene>
<organism evidence="2 3">
    <name type="scientific">Cohnella ginsengisoli</name>
    <dbReference type="NCBI Taxonomy" id="425004"/>
    <lineage>
        <taxon>Bacteria</taxon>
        <taxon>Bacillati</taxon>
        <taxon>Bacillota</taxon>
        <taxon>Bacilli</taxon>
        <taxon>Bacillales</taxon>
        <taxon>Paenibacillaceae</taxon>
        <taxon>Cohnella</taxon>
    </lineage>
</organism>
<feature type="transmembrane region" description="Helical" evidence="1">
    <location>
        <begin position="54"/>
        <end position="74"/>
    </location>
</feature>
<keyword evidence="3" id="KW-1185">Reference proteome</keyword>
<evidence type="ECO:0000313" key="3">
    <source>
        <dbReference type="Proteomes" id="UP001153387"/>
    </source>
</evidence>
<dbReference type="RefSeq" id="WP_277563565.1">
    <property type="nucleotide sequence ID" value="NZ_JAPDHZ010000002.1"/>
</dbReference>
<reference evidence="2 3" key="1">
    <citation type="submission" date="2022-10" db="EMBL/GenBank/DDBJ databases">
        <title>Comparative genomic analysis of Cohnella hashimotonis sp. nov., isolated from the International Space Station.</title>
        <authorList>
            <person name="Simpson A."/>
            <person name="Venkateswaran K."/>
        </authorList>
    </citation>
    <scope>NUCLEOTIDE SEQUENCE [LARGE SCALE GENOMIC DNA]</scope>
    <source>
        <strain evidence="2 3">DSM 18997</strain>
    </source>
</reference>
<name>A0A9X4QKG2_9BACL</name>
<keyword evidence="1" id="KW-1133">Transmembrane helix</keyword>
<dbReference type="Proteomes" id="UP001153387">
    <property type="component" value="Unassembled WGS sequence"/>
</dbReference>
<protein>
    <submittedName>
        <fullName evidence="2">DUF1405 domain-containing protein</fullName>
    </submittedName>
</protein>
<dbReference type="Pfam" id="PF07187">
    <property type="entry name" value="DUF1405"/>
    <property type="match status" value="1"/>
</dbReference>
<dbReference type="InterPro" id="IPR009845">
    <property type="entry name" value="DUF1405"/>
</dbReference>
<accession>A0A9X4QKG2</accession>
<dbReference type="EMBL" id="JAPDHZ010000002">
    <property type="protein sequence ID" value="MDG0789648.1"/>
    <property type="molecule type" value="Genomic_DNA"/>
</dbReference>
<dbReference type="PANTHER" id="PTHR40042">
    <property type="entry name" value="HYPOTHETICAL MEMBRANE SPANNING PROTEIN"/>
    <property type="match status" value="1"/>
</dbReference>
<dbReference type="PANTHER" id="PTHR40042:SF1">
    <property type="entry name" value="DUF1405 DOMAIN-CONTAINING PROTEIN"/>
    <property type="match status" value="1"/>
</dbReference>
<comment type="caution">
    <text evidence="2">The sequence shown here is derived from an EMBL/GenBank/DDBJ whole genome shotgun (WGS) entry which is preliminary data.</text>
</comment>
<evidence type="ECO:0000256" key="1">
    <source>
        <dbReference type="SAM" id="Phobius"/>
    </source>
</evidence>
<evidence type="ECO:0000313" key="2">
    <source>
        <dbReference type="EMBL" id="MDG0789648.1"/>
    </source>
</evidence>
<feature type="transmembrane region" description="Helical" evidence="1">
    <location>
        <begin position="12"/>
        <end position="34"/>
    </location>
</feature>
<keyword evidence="1" id="KW-0472">Membrane</keyword>
<feature type="transmembrane region" description="Helical" evidence="1">
    <location>
        <begin position="121"/>
        <end position="140"/>
    </location>
</feature>
<feature type="transmembrane region" description="Helical" evidence="1">
    <location>
        <begin position="145"/>
        <end position="162"/>
    </location>
</feature>